<dbReference type="PANTHER" id="PTHR33451:SF5">
    <property type="entry name" value="NA+_H+ ANTIPORTER"/>
    <property type="match status" value="1"/>
</dbReference>
<feature type="transmembrane region" description="Helical" evidence="9">
    <location>
        <begin position="38"/>
        <end position="56"/>
    </location>
</feature>
<keyword evidence="7 9" id="KW-0472">Membrane</keyword>
<accession>A0A3A9AV34</accession>
<feature type="transmembrane region" description="Helical" evidence="9">
    <location>
        <begin position="77"/>
        <end position="102"/>
    </location>
</feature>
<evidence type="ECO:0000256" key="8">
    <source>
        <dbReference type="ARBA" id="ARBA00038435"/>
    </source>
</evidence>
<evidence type="ECO:0000256" key="5">
    <source>
        <dbReference type="ARBA" id="ARBA00022692"/>
    </source>
</evidence>
<keyword evidence="2" id="KW-0813">Transport</keyword>
<feature type="transmembrane region" description="Helical" evidence="9">
    <location>
        <begin position="12"/>
        <end position="32"/>
    </location>
</feature>
<feature type="transmembrane region" description="Helical" evidence="9">
    <location>
        <begin position="259"/>
        <end position="277"/>
    </location>
</feature>
<evidence type="ECO:0000313" key="11">
    <source>
        <dbReference type="EMBL" id="RKI91086.1"/>
    </source>
</evidence>
<evidence type="ECO:0000256" key="9">
    <source>
        <dbReference type="SAM" id="Phobius"/>
    </source>
</evidence>
<dbReference type="InterPro" id="IPR052180">
    <property type="entry name" value="NhaC_Na-H+_Antiporter"/>
</dbReference>
<evidence type="ECO:0000256" key="2">
    <source>
        <dbReference type="ARBA" id="ARBA00022448"/>
    </source>
</evidence>
<feature type="transmembrane region" description="Helical" evidence="9">
    <location>
        <begin position="235"/>
        <end position="252"/>
    </location>
</feature>
<evidence type="ECO:0000256" key="6">
    <source>
        <dbReference type="ARBA" id="ARBA00022989"/>
    </source>
</evidence>
<comment type="subcellular location">
    <subcellularLocation>
        <location evidence="1">Cell membrane</location>
        <topology evidence="1">Multi-pass membrane protein</topology>
    </subcellularLocation>
</comment>
<keyword evidence="3" id="KW-0050">Antiport</keyword>
<evidence type="ECO:0000256" key="3">
    <source>
        <dbReference type="ARBA" id="ARBA00022449"/>
    </source>
</evidence>
<evidence type="ECO:0000313" key="12">
    <source>
        <dbReference type="Proteomes" id="UP000280696"/>
    </source>
</evidence>
<gene>
    <name evidence="11" type="ORF">D7V94_11300</name>
</gene>
<name>A0A3A9AV34_9FIRM</name>
<feature type="transmembrane region" description="Helical" evidence="9">
    <location>
        <begin position="432"/>
        <end position="450"/>
    </location>
</feature>
<organism evidence="11 12">
    <name type="scientific">Parablautia intestinalis</name>
    <dbReference type="NCBI Taxonomy" id="2320100"/>
    <lineage>
        <taxon>Bacteria</taxon>
        <taxon>Bacillati</taxon>
        <taxon>Bacillota</taxon>
        <taxon>Clostridia</taxon>
        <taxon>Lachnospirales</taxon>
        <taxon>Lachnospiraceae</taxon>
        <taxon>Parablautia</taxon>
    </lineage>
</organism>
<evidence type="ECO:0000256" key="7">
    <source>
        <dbReference type="ARBA" id="ARBA00023136"/>
    </source>
</evidence>
<feature type="transmembrane region" description="Helical" evidence="9">
    <location>
        <begin position="114"/>
        <end position="140"/>
    </location>
</feature>
<feature type="transmembrane region" description="Helical" evidence="9">
    <location>
        <begin position="345"/>
        <end position="367"/>
    </location>
</feature>
<keyword evidence="4" id="KW-1003">Cell membrane</keyword>
<dbReference type="EMBL" id="RAYQ01000011">
    <property type="protein sequence ID" value="RKI91086.1"/>
    <property type="molecule type" value="Genomic_DNA"/>
</dbReference>
<evidence type="ECO:0000256" key="1">
    <source>
        <dbReference type="ARBA" id="ARBA00004651"/>
    </source>
</evidence>
<dbReference type="GO" id="GO:0015297">
    <property type="term" value="F:antiporter activity"/>
    <property type="evidence" value="ECO:0007669"/>
    <property type="project" value="UniProtKB-KW"/>
</dbReference>
<keyword evidence="6 9" id="KW-1133">Transmembrane helix</keyword>
<comment type="similarity">
    <text evidence="8">Belongs to the NhaC Na(+)/H(+) (TC 2.A.35) antiporter family.</text>
</comment>
<keyword evidence="12" id="KW-1185">Reference proteome</keyword>
<dbReference type="InterPro" id="IPR018461">
    <property type="entry name" value="Na/H_Antiport_NhaC-like_C"/>
</dbReference>
<dbReference type="PANTHER" id="PTHR33451">
    <property type="entry name" value="MALATE-2H(+)/NA(+)-LACTATE ANTIPORTER"/>
    <property type="match status" value="1"/>
</dbReference>
<feature type="domain" description="Na+/H+ antiporter NhaC-like C-terminal" evidence="10">
    <location>
        <begin position="24"/>
        <end position="215"/>
    </location>
</feature>
<comment type="caution">
    <text evidence="11">The sequence shown here is derived from an EMBL/GenBank/DDBJ whole genome shotgun (WGS) entry which is preliminary data.</text>
</comment>
<keyword evidence="5 9" id="KW-0812">Transmembrane</keyword>
<dbReference type="GO" id="GO:0005886">
    <property type="term" value="C:plasma membrane"/>
    <property type="evidence" value="ECO:0007669"/>
    <property type="project" value="UniProtKB-SubCell"/>
</dbReference>
<feature type="transmembrane region" description="Helical" evidence="9">
    <location>
        <begin position="200"/>
        <end position="215"/>
    </location>
</feature>
<sequence>MNRKVQRIEFRFGKVGNLAPLMAAAAMILWAALSQSNVNGYVLAFFAALVTGVIFAKDEKAYGEALVHGLSKPMFAVIVLAVILAAVSGKLISASGAVQTIAAYVVAAGFTGKLFVAASFLITCLLAFATGTSVGTYFVVIPILFPVGVMAGAAPDFMIGAIVSGAAFGDNLGPISDTTIASSATQHADLGTVVKTRTRYSLPAAAGALILFLLFPQTSNGALVLEGSEGRVNPVSLTMLVIPVVIIVLCMMRKHLITALSWGILAGIAAGLLFGIYTVEDLVAFPGGFSVSGAIIEAITGTAGTVAMLIGVFALLGVLECSGFFEDVGVLLGRLAKKERSTEATIVLSVGILSMVTGVISVAIVALGDLINEIGEKAGVNRYRRANLMDCTGCVFCFLAPWTVHCVIPAQLTAAFGEEAAVAPGSVPFVNYYSLCMLVILAAAVAAGYGRKPPKAER</sequence>
<evidence type="ECO:0000256" key="4">
    <source>
        <dbReference type="ARBA" id="ARBA00022475"/>
    </source>
</evidence>
<evidence type="ECO:0000259" key="10">
    <source>
        <dbReference type="Pfam" id="PF03553"/>
    </source>
</evidence>
<dbReference type="RefSeq" id="WP_120469802.1">
    <property type="nucleotide sequence ID" value="NZ_RAYQ01000011.1"/>
</dbReference>
<dbReference type="Pfam" id="PF03553">
    <property type="entry name" value="Na_H_antiporter"/>
    <property type="match status" value="1"/>
</dbReference>
<dbReference type="AlphaFoldDB" id="A0A3A9AV34"/>
<reference evidence="11 12" key="1">
    <citation type="submission" date="2018-09" db="EMBL/GenBank/DDBJ databases">
        <title>Murine metabolic-syndrome-specific gut microbial biobank.</title>
        <authorList>
            <person name="Liu C."/>
        </authorList>
    </citation>
    <scope>NUCLEOTIDE SEQUENCE [LARGE SCALE GENOMIC DNA]</scope>
    <source>
        <strain evidence="11 12">0.1xD8-82</strain>
    </source>
</reference>
<protein>
    <recommendedName>
        <fullName evidence="10">Na+/H+ antiporter NhaC-like C-terminal domain-containing protein</fullName>
    </recommendedName>
</protein>
<dbReference type="OrthoDB" id="9790605at2"/>
<proteinExistence type="inferred from homology"/>
<dbReference type="Proteomes" id="UP000280696">
    <property type="component" value="Unassembled WGS sequence"/>
</dbReference>